<dbReference type="RefSeq" id="WP_093833202.1">
    <property type="nucleotide sequence ID" value="NZ_FOLQ01000021.1"/>
</dbReference>
<sequence>MIAPFLTALFLQGACPKFSYSLSAHLANFDLLNRVVAQGHSLLKAYVLEDAIRTDLPLAPFDGLQASTAICALE</sequence>
<protein>
    <submittedName>
        <fullName evidence="1">Uncharacterized protein</fullName>
    </submittedName>
</protein>
<keyword evidence="2" id="KW-1185">Reference proteome</keyword>
<dbReference type="EMBL" id="FOLQ01000021">
    <property type="protein sequence ID" value="SFE89898.1"/>
    <property type="molecule type" value="Genomic_DNA"/>
</dbReference>
<evidence type="ECO:0000313" key="1">
    <source>
        <dbReference type="EMBL" id="SFE89898.1"/>
    </source>
</evidence>
<reference evidence="1 2" key="1">
    <citation type="submission" date="2016-10" db="EMBL/GenBank/DDBJ databases">
        <authorList>
            <person name="de Groot N.N."/>
        </authorList>
    </citation>
    <scope>NUCLEOTIDE SEQUENCE [LARGE SCALE GENOMIC DNA]</scope>
    <source>
        <strain evidence="1 2">DSM 26130</strain>
    </source>
</reference>
<evidence type="ECO:0000313" key="2">
    <source>
        <dbReference type="Proteomes" id="UP000198598"/>
    </source>
</evidence>
<name>A0A1I2EBN7_9BACT</name>
<proteinExistence type="predicted"/>
<accession>A0A1I2EBN7</accession>
<gene>
    <name evidence="1" type="ORF">SAMN05216167_12190</name>
</gene>
<dbReference type="OrthoDB" id="955894at2"/>
<dbReference type="AlphaFoldDB" id="A0A1I2EBN7"/>
<organism evidence="1 2">
    <name type="scientific">Spirosoma endophyticum</name>
    <dbReference type="NCBI Taxonomy" id="662367"/>
    <lineage>
        <taxon>Bacteria</taxon>
        <taxon>Pseudomonadati</taxon>
        <taxon>Bacteroidota</taxon>
        <taxon>Cytophagia</taxon>
        <taxon>Cytophagales</taxon>
        <taxon>Cytophagaceae</taxon>
        <taxon>Spirosoma</taxon>
    </lineage>
</organism>
<dbReference type="Proteomes" id="UP000198598">
    <property type="component" value="Unassembled WGS sequence"/>
</dbReference>